<evidence type="ECO:0000313" key="2">
    <source>
        <dbReference type="Proteomes" id="UP000192578"/>
    </source>
</evidence>
<reference evidence="2" key="1">
    <citation type="submission" date="2017-01" db="EMBL/GenBank/DDBJ databases">
        <title>Comparative genomics of anhydrobiosis in the tardigrade Hypsibius dujardini.</title>
        <authorList>
            <person name="Yoshida Y."/>
            <person name="Koutsovoulos G."/>
            <person name="Laetsch D."/>
            <person name="Stevens L."/>
            <person name="Kumar S."/>
            <person name="Horikawa D."/>
            <person name="Ishino K."/>
            <person name="Komine S."/>
            <person name="Tomita M."/>
            <person name="Blaxter M."/>
            <person name="Arakawa K."/>
        </authorList>
    </citation>
    <scope>NUCLEOTIDE SEQUENCE [LARGE SCALE GENOMIC DNA]</scope>
    <source>
        <strain evidence="2">Z151</strain>
    </source>
</reference>
<keyword evidence="2" id="KW-1185">Reference proteome</keyword>
<evidence type="ECO:0000313" key="1">
    <source>
        <dbReference type="EMBL" id="OQV18346.1"/>
    </source>
</evidence>
<organism evidence="1 2">
    <name type="scientific">Hypsibius exemplaris</name>
    <name type="common">Freshwater tardigrade</name>
    <dbReference type="NCBI Taxonomy" id="2072580"/>
    <lineage>
        <taxon>Eukaryota</taxon>
        <taxon>Metazoa</taxon>
        <taxon>Ecdysozoa</taxon>
        <taxon>Tardigrada</taxon>
        <taxon>Eutardigrada</taxon>
        <taxon>Parachela</taxon>
        <taxon>Hypsibioidea</taxon>
        <taxon>Hypsibiidae</taxon>
        <taxon>Hypsibius</taxon>
    </lineage>
</organism>
<protein>
    <submittedName>
        <fullName evidence="1">Uncharacterized protein</fullName>
    </submittedName>
</protein>
<dbReference type="EMBL" id="MTYJ01000050">
    <property type="protein sequence ID" value="OQV18346.1"/>
    <property type="molecule type" value="Genomic_DNA"/>
</dbReference>
<dbReference type="Proteomes" id="UP000192578">
    <property type="component" value="Unassembled WGS sequence"/>
</dbReference>
<comment type="caution">
    <text evidence="1">The sequence shown here is derived from an EMBL/GenBank/DDBJ whole genome shotgun (WGS) entry which is preliminary data.</text>
</comment>
<name>A0A1W0WT23_HYPEX</name>
<dbReference type="AlphaFoldDB" id="A0A1W0WT23"/>
<proteinExistence type="predicted"/>
<accession>A0A1W0WT23</accession>
<sequence length="81" mass="9632">MTPRTTVESSRRVLFWLAAETARKCARCWFIFGGHETLVLTRKFYGARAKLIRVPRKQHSGQIYRLKIWNHRTISILKVFQ</sequence>
<gene>
    <name evidence="1" type="ORF">BV898_07549</name>
</gene>